<evidence type="ECO:0000313" key="2">
    <source>
        <dbReference type="Proteomes" id="UP001293254"/>
    </source>
</evidence>
<dbReference type="AlphaFoldDB" id="A0AAE1YEF2"/>
<proteinExistence type="predicted"/>
<gene>
    <name evidence="1" type="ORF">Salat_1157700</name>
</gene>
<evidence type="ECO:0000313" key="1">
    <source>
        <dbReference type="EMBL" id="KAK4428579.1"/>
    </source>
</evidence>
<keyword evidence="2" id="KW-1185">Reference proteome</keyword>
<accession>A0AAE1YEF2</accession>
<dbReference type="Proteomes" id="UP001293254">
    <property type="component" value="Unassembled WGS sequence"/>
</dbReference>
<reference evidence="1" key="1">
    <citation type="submission" date="2020-06" db="EMBL/GenBank/DDBJ databases">
        <authorList>
            <person name="Li T."/>
            <person name="Hu X."/>
            <person name="Zhang T."/>
            <person name="Song X."/>
            <person name="Zhang H."/>
            <person name="Dai N."/>
            <person name="Sheng W."/>
            <person name="Hou X."/>
            <person name="Wei L."/>
        </authorList>
    </citation>
    <scope>NUCLEOTIDE SEQUENCE</scope>
    <source>
        <strain evidence="1">3651</strain>
        <tissue evidence="1">Leaf</tissue>
    </source>
</reference>
<feature type="non-terminal residue" evidence="1">
    <location>
        <position position="1"/>
    </location>
</feature>
<sequence>VTFDIPSAACASLSEVSHSPAGIPPFSPENPSPSLAEYSLGASLSIAPPLGVFPPHFQADCSPSALQQLLVPQSAPLAPRSATLPPLMHEKSYKDALFSAPHSLSHALLPAANFSF</sequence>
<comment type="caution">
    <text evidence="1">The sequence shown here is derived from an EMBL/GenBank/DDBJ whole genome shotgun (WGS) entry which is preliminary data.</text>
</comment>
<reference evidence="1" key="2">
    <citation type="journal article" date="2024" name="Plant">
        <title>Genomic evolution and insights into agronomic trait innovations of Sesamum species.</title>
        <authorList>
            <person name="Miao H."/>
            <person name="Wang L."/>
            <person name="Qu L."/>
            <person name="Liu H."/>
            <person name="Sun Y."/>
            <person name="Le M."/>
            <person name="Wang Q."/>
            <person name="Wei S."/>
            <person name="Zheng Y."/>
            <person name="Lin W."/>
            <person name="Duan Y."/>
            <person name="Cao H."/>
            <person name="Xiong S."/>
            <person name="Wang X."/>
            <person name="Wei L."/>
            <person name="Li C."/>
            <person name="Ma Q."/>
            <person name="Ju M."/>
            <person name="Zhao R."/>
            <person name="Li G."/>
            <person name="Mu C."/>
            <person name="Tian Q."/>
            <person name="Mei H."/>
            <person name="Zhang T."/>
            <person name="Gao T."/>
            <person name="Zhang H."/>
        </authorList>
    </citation>
    <scope>NUCLEOTIDE SEQUENCE</scope>
    <source>
        <strain evidence="1">3651</strain>
    </source>
</reference>
<organism evidence="1 2">
    <name type="scientific">Sesamum alatum</name>
    <dbReference type="NCBI Taxonomy" id="300844"/>
    <lineage>
        <taxon>Eukaryota</taxon>
        <taxon>Viridiplantae</taxon>
        <taxon>Streptophyta</taxon>
        <taxon>Embryophyta</taxon>
        <taxon>Tracheophyta</taxon>
        <taxon>Spermatophyta</taxon>
        <taxon>Magnoliopsida</taxon>
        <taxon>eudicotyledons</taxon>
        <taxon>Gunneridae</taxon>
        <taxon>Pentapetalae</taxon>
        <taxon>asterids</taxon>
        <taxon>lamiids</taxon>
        <taxon>Lamiales</taxon>
        <taxon>Pedaliaceae</taxon>
        <taxon>Sesamum</taxon>
    </lineage>
</organism>
<protein>
    <submittedName>
        <fullName evidence="1">Uncharacterized protein</fullName>
    </submittedName>
</protein>
<dbReference type="EMBL" id="JACGWO010000004">
    <property type="protein sequence ID" value="KAK4428579.1"/>
    <property type="molecule type" value="Genomic_DNA"/>
</dbReference>
<name>A0AAE1YEF2_9LAMI</name>